<gene>
    <name evidence="3" type="ORF">ERS852392_02879</name>
    <name evidence="2" type="ORF">ERS852444_02054</name>
</gene>
<dbReference type="EMBL" id="CYXX01000015">
    <property type="protein sequence ID" value="CUN13910.1"/>
    <property type="molecule type" value="Genomic_DNA"/>
</dbReference>
<dbReference type="Proteomes" id="UP000095453">
    <property type="component" value="Unassembled WGS sequence"/>
</dbReference>
<organism evidence="3 4">
    <name type="scientific">Roseburia inulinivorans</name>
    <dbReference type="NCBI Taxonomy" id="360807"/>
    <lineage>
        <taxon>Bacteria</taxon>
        <taxon>Bacillati</taxon>
        <taxon>Bacillota</taxon>
        <taxon>Clostridia</taxon>
        <taxon>Lachnospirales</taxon>
        <taxon>Lachnospiraceae</taxon>
        <taxon>Roseburia</taxon>
    </lineage>
</organism>
<evidence type="ECO:0000313" key="4">
    <source>
        <dbReference type="Proteomes" id="UP000095395"/>
    </source>
</evidence>
<dbReference type="RefSeq" id="WP_021923392.1">
    <property type="nucleotide sequence ID" value="NZ_CAKZTK010000055.1"/>
</dbReference>
<protein>
    <submittedName>
        <fullName evidence="3">Uncharacterized protein</fullName>
    </submittedName>
</protein>
<feature type="signal peptide" evidence="1">
    <location>
        <begin position="1"/>
        <end position="26"/>
    </location>
</feature>
<keyword evidence="1" id="KW-0732">Signal</keyword>
<feature type="chain" id="PRO_5041863175" evidence="1">
    <location>
        <begin position="27"/>
        <end position="49"/>
    </location>
</feature>
<name>A0A174E9K2_9FIRM</name>
<proteinExistence type="predicted"/>
<reference evidence="4 5" key="1">
    <citation type="submission" date="2015-09" db="EMBL/GenBank/DDBJ databases">
        <authorList>
            <consortium name="Pathogen Informatics"/>
        </authorList>
    </citation>
    <scope>NUCLEOTIDE SEQUENCE [LARGE SCALE GENOMIC DNA]</scope>
    <source>
        <strain evidence="3 4">2789STDY5608835</strain>
        <strain evidence="2 5">2789STDY5608887</strain>
    </source>
</reference>
<dbReference type="Proteomes" id="UP000095395">
    <property type="component" value="Unassembled WGS sequence"/>
</dbReference>
<accession>A0A174E9K2</accession>
<evidence type="ECO:0000256" key="1">
    <source>
        <dbReference type="SAM" id="SignalP"/>
    </source>
</evidence>
<evidence type="ECO:0000313" key="3">
    <source>
        <dbReference type="EMBL" id="CUO34323.1"/>
    </source>
</evidence>
<dbReference type="EMBL" id="CYYR01000023">
    <property type="protein sequence ID" value="CUO34323.1"/>
    <property type="molecule type" value="Genomic_DNA"/>
</dbReference>
<sequence>MKKNLKNKIKKMVAGMMLACSLLTLFGGVSSDGIVPYGETVIDGVQWIA</sequence>
<evidence type="ECO:0000313" key="5">
    <source>
        <dbReference type="Proteomes" id="UP000095453"/>
    </source>
</evidence>
<dbReference type="AlphaFoldDB" id="A0A174E9K2"/>
<evidence type="ECO:0000313" key="2">
    <source>
        <dbReference type="EMBL" id="CUN13910.1"/>
    </source>
</evidence>